<evidence type="ECO:0008006" key="5">
    <source>
        <dbReference type="Google" id="ProtNLM"/>
    </source>
</evidence>
<dbReference type="Gene3D" id="1.10.274.20">
    <property type="entry name" value="Phenylalanine ammonia-lyase 1, domain 3"/>
    <property type="match status" value="1"/>
</dbReference>
<dbReference type="STRING" id="1036612.A0A1L9TH73"/>
<comment type="similarity">
    <text evidence="1 2">Belongs to the PAL/histidase family.</text>
</comment>
<dbReference type="AlphaFoldDB" id="A0A1L9TH73"/>
<dbReference type="Gene3D" id="1.10.275.10">
    <property type="entry name" value="Fumarase/aspartase (N-terminal domain)"/>
    <property type="match status" value="1"/>
</dbReference>
<reference evidence="4" key="1">
    <citation type="journal article" date="2017" name="Genome Biol.">
        <title>Comparative genomics reveals high biological diversity and specific adaptations in the industrially and medically important fungal genus Aspergillus.</title>
        <authorList>
            <person name="de Vries R.P."/>
            <person name="Riley R."/>
            <person name="Wiebenga A."/>
            <person name="Aguilar-Osorio G."/>
            <person name="Amillis S."/>
            <person name="Uchima C.A."/>
            <person name="Anderluh G."/>
            <person name="Asadollahi M."/>
            <person name="Askin M."/>
            <person name="Barry K."/>
            <person name="Battaglia E."/>
            <person name="Bayram O."/>
            <person name="Benocci T."/>
            <person name="Braus-Stromeyer S.A."/>
            <person name="Caldana C."/>
            <person name="Canovas D."/>
            <person name="Cerqueira G.C."/>
            <person name="Chen F."/>
            <person name="Chen W."/>
            <person name="Choi C."/>
            <person name="Clum A."/>
            <person name="Dos Santos R.A."/>
            <person name="Damasio A.R."/>
            <person name="Diallinas G."/>
            <person name="Emri T."/>
            <person name="Fekete E."/>
            <person name="Flipphi M."/>
            <person name="Freyberg S."/>
            <person name="Gallo A."/>
            <person name="Gournas C."/>
            <person name="Habgood R."/>
            <person name="Hainaut M."/>
            <person name="Harispe M.L."/>
            <person name="Henrissat B."/>
            <person name="Hilden K.S."/>
            <person name="Hope R."/>
            <person name="Hossain A."/>
            <person name="Karabika E."/>
            <person name="Karaffa L."/>
            <person name="Karanyi Z."/>
            <person name="Krasevec N."/>
            <person name="Kuo A."/>
            <person name="Kusch H."/>
            <person name="LaButti K."/>
            <person name="Lagendijk E.L."/>
            <person name="Lapidus A."/>
            <person name="Levasseur A."/>
            <person name="Lindquist E."/>
            <person name="Lipzen A."/>
            <person name="Logrieco A.F."/>
            <person name="MacCabe A."/>
            <person name="Maekelae M.R."/>
            <person name="Malavazi I."/>
            <person name="Melin P."/>
            <person name="Meyer V."/>
            <person name="Mielnichuk N."/>
            <person name="Miskei M."/>
            <person name="Molnar A.P."/>
            <person name="Mule G."/>
            <person name="Ngan C.Y."/>
            <person name="Orejas M."/>
            <person name="Orosz E."/>
            <person name="Ouedraogo J.P."/>
            <person name="Overkamp K.M."/>
            <person name="Park H.-S."/>
            <person name="Perrone G."/>
            <person name="Piumi F."/>
            <person name="Punt P.J."/>
            <person name="Ram A.F."/>
            <person name="Ramon A."/>
            <person name="Rauscher S."/>
            <person name="Record E."/>
            <person name="Riano-Pachon D.M."/>
            <person name="Robert V."/>
            <person name="Roehrig J."/>
            <person name="Ruller R."/>
            <person name="Salamov A."/>
            <person name="Salih N.S."/>
            <person name="Samson R.A."/>
            <person name="Sandor E."/>
            <person name="Sanguinetti M."/>
            <person name="Schuetze T."/>
            <person name="Sepcic K."/>
            <person name="Shelest E."/>
            <person name="Sherlock G."/>
            <person name="Sophianopoulou V."/>
            <person name="Squina F.M."/>
            <person name="Sun H."/>
            <person name="Susca A."/>
            <person name="Todd R.B."/>
            <person name="Tsang A."/>
            <person name="Unkles S.E."/>
            <person name="van de Wiele N."/>
            <person name="van Rossen-Uffink D."/>
            <person name="Oliveira J.V."/>
            <person name="Vesth T.C."/>
            <person name="Visser J."/>
            <person name="Yu J.-H."/>
            <person name="Zhou M."/>
            <person name="Andersen M.R."/>
            <person name="Archer D.B."/>
            <person name="Baker S.E."/>
            <person name="Benoit I."/>
            <person name="Brakhage A.A."/>
            <person name="Braus G.H."/>
            <person name="Fischer R."/>
            <person name="Frisvad J.C."/>
            <person name="Goldman G.H."/>
            <person name="Houbraken J."/>
            <person name="Oakley B."/>
            <person name="Pocsi I."/>
            <person name="Scazzocchio C."/>
            <person name="Seiboth B."/>
            <person name="vanKuyk P.A."/>
            <person name="Wortman J."/>
            <person name="Dyer P.S."/>
            <person name="Grigoriev I.V."/>
        </authorList>
    </citation>
    <scope>NUCLEOTIDE SEQUENCE [LARGE SCALE GENOMIC DNA]</scope>
    <source>
        <strain evidence="4">CBS 593.65</strain>
    </source>
</reference>
<dbReference type="Proteomes" id="UP000184356">
    <property type="component" value="Unassembled WGS sequence"/>
</dbReference>
<dbReference type="CDD" id="cd00332">
    <property type="entry name" value="PAL-HAL"/>
    <property type="match status" value="1"/>
</dbReference>
<dbReference type="VEuPathDB" id="FungiDB:ASPSYDRAFT_151719"/>
<gene>
    <name evidence="3" type="ORF">ASPSYDRAFT_151719</name>
</gene>
<dbReference type="GeneID" id="63758194"/>
<dbReference type="Gene3D" id="1.20.200.10">
    <property type="entry name" value="Fumarase/aspartase (Central domain)"/>
    <property type="match status" value="1"/>
</dbReference>
<dbReference type="RefSeq" id="XP_040702574.1">
    <property type="nucleotide sequence ID" value="XM_040842121.1"/>
</dbReference>
<dbReference type="PANTHER" id="PTHR10362">
    <property type="entry name" value="HISTIDINE AMMONIA-LYASE"/>
    <property type="match status" value="1"/>
</dbReference>
<dbReference type="InterPro" id="IPR023144">
    <property type="entry name" value="Phe_NH3-lyase_shielding_dom_sf"/>
</dbReference>
<accession>A0A1L9TH73</accession>
<dbReference type="NCBIfam" id="TIGR01226">
    <property type="entry name" value="phe_am_lyase"/>
    <property type="match status" value="1"/>
</dbReference>
<dbReference type="Pfam" id="PF00221">
    <property type="entry name" value="Lyase_aromatic"/>
    <property type="match status" value="1"/>
</dbReference>
<organism evidence="3 4">
    <name type="scientific">Aspergillus sydowii CBS 593.65</name>
    <dbReference type="NCBI Taxonomy" id="1036612"/>
    <lineage>
        <taxon>Eukaryota</taxon>
        <taxon>Fungi</taxon>
        <taxon>Dikarya</taxon>
        <taxon>Ascomycota</taxon>
        <taxon>Pezizomycotina</taxon>
        <taxon>Eurotiomycetes</taxon>
        <taxon>Eurotiomycetidae</taxon>
        <taxon>Eurotiales</taxon>
        <taxon>Aspergillaceae</taxon>
        <taxon>Aspergillus</taxon>
        <taxon>Aspergillus subgen. Nidulantes</taxon>
    </lineage>
</organism>
<evidence type="ECO:0000313" key="4">
    <source>
        <dbReference type="Proteomes" id="UP000184356"/>
    </source>
</evidence>
<dbReference type="EMBL" id="KV878586">
    <property type="protein sequence ID" value="OJJ58768.1"/>
    <property type="molecule type" value="Genomic_DNA"/>
</dbReference>
<dbReference type="GO" id="GO:0016841">
    <property type="term" value="F:ammonia-lyase activity"/>
    <property type="evidence" value="ECO:0007669"/>
    <property type="project" value="InterPro"/>
</dbReference>
<proteinExistence type="inferred from homology"/>
<evidence type="ECO:0000256" key="1">
    <source>
        <dbReference type="ARBA" id="ARBA00007238"/>
    </source>
</evidence>
<evidence type="ECO:0000313" key="3">
    <source>
        <dbReference type="EMBL" id="OJJ58768.1"/>
    </source>
</evidence>
<dbReference type="SUPFAM" id="SSF48557">
    <property type="entry name" value="L-aspartase-like"/>
    <property type="match status" value="1"/>
</dbReference>
<name>A0A1L9TH73_9EURO</name>
<dbReference type="GO" id="GO:0005737">
    <property type="term" value="C:cytoplasm"/>
    <property type="evidence" value="ECO:0007669"/>
    <property type="project" value="InterPro"/>
</dbReference>
<dbReference type="InterPro" id="IPR022313">
    <property type="entry name" value="Phe/His_NH3-lyase_AS"/>
</dbReference>
<dbReference type="InterPro" id="IPR001106">
    <property type="entry name" value="Aromatic_Lyase"/>
</dbReference>
<dbReference type="InterPro" id="IPR005922">
    <property type="entry name" value="Phe_NH3-lyase"/>
</dbReference>
<protein>
    <recommendedName>
        <fullName evidence="5">Phenylalanine ammonia-lyase</fullName>
    </recommendedName>
</protein>
<dbReference type="InterPro" id="IPR024083">
    <property type="entry name" value="Fumarase/histidase_N"/>
</dbReference>
<dbReference type="InterPro" id="IPR008948">
    <property type="entry name" value="L-Aspartase-like"/>
</dbReference>
<keyword evidence="2" id="KW-0456">Lyase</keyword>
<evidence type="ECO:0000256" key="2">
    <source>
        <dbReference type="RuleBase" id="RU003954"/>
    </source>
</evidence>
<keyword evidence="4" id="KW-1185">Reference proteome</keyword>
<dbReference type="OrthoDB" id="10051290at2759"/>
<dbReference type="PROSITE" id="PS00488">
    <property type="entry name" value="PAL_HISTIDASE"/>
    <property type="match status" value="1"/>
</dbReference>
<dbReference type="GO" id="GO:0006559">
    <property type="term" value="P:L-phenylalanine catabolic process"/>
    <property type="evidence" value="ECO:0007669"/>
    <property type="project" value="InterPro"/>
</dbReference>
<sequence length="705" mass="76618">MKMDIATTQSHLNTTIQSWSRLQNILKDREVEIDGTKLDIPSVVAVACHNCIPKITDDPVVLEEIDASIRILKDHLDNGYSVYGVNTGFGGSADSRTDKVVALQSALLQLTQAGVLLESDKSEGASTTLDSHAMPASWVRGTMVTRCNSNLRGHSAVKLPVLQSIVQLLRRGITPIIPLRGSISASGDLMPLSYIAGAIEGNPDVYVQAQGPDKPRIMKSNEGLQFAEIKAQKLGPKEGLGLINGTSTSAAVASLVLYETNRLSVLVQALATMGLEALMGTAESFHPFISAVRPHDGQIECANNLLYLLRGSKLAQSVDAQKAQDRTGLIQDRYALRCVPQWVGPQLEDLKLAHRQVTIELNSTCDNPLVDVRSGSVFSGGNFQAVSITSAMEKTRMCLQMFGRLIFSQATEMIDPDLNNGLPTNLVADDPSLSFTMKGVDISMASYMAELAYLSNPVSSHVQPAEMRNQAINSMALVSARYSMQAVEVLSLMCACDMYIACQALDLRAFHLAFLENAKIQMSAITSRIFSVYLSESELASLNRSINKHLVQSWPMTNRLNALDRVPTVVENALSVILEALTNCRGPQGPGIGDLGVWKSQMHDSLNQVYRETADAFFLKQHTGDLLGEGSKILYQTVRQELGVPFHQGFVEHPAVGDESLNGRSKKTIGSWISIIYEAIRDGRLMDPLMQSLASTVSKPSGTIT</sequence>